<dbReference type="InterPro" id="IPR049049">
    <property type="entry name" value="Beta-AFase-like_GH127_C"/>
</dbReference>
<evidence type="ECO:0000259" key="3">
    <source>
        <dbReference type="Pfam" id="PF20737"/>
    </source>
</evidence>
<dbReference type="Pfam" id="PF20736">
    <property type="entry name" value="Glyco_hydro127M"/>
    <property type="match status" value="1"/>
</dbReference>
<evidence type="ECO:0000259" key="1">
    <source>
        <dbReference type="Pfam" id="PF07944"/>
    </source>
</evidence>
<dbReference type="PANTHER" id="PTHR43465:SF2">
    <property type="entry name" value="DUF1680 DOMAIN PROTEIN (AFU_ORTHOLOGUE AFUA_1G08910)"/>
    <property type="match status" value="1"/>
</dbReference>
<sequence>MERALYNTVLAGMALDGKHFFYVNPLEVNPAAIKCNHIYDHVKTVRQQWFGCACCPPNIARILGSLGHYIYTGTDDTLFVNLYIGSEVQVAIGEHTLTLRQDGNYPRDEVIDLEVCCEAPVKATVALRLPAWCPAHVVTLNGEPLTLDARQGYLYVCRQWLSGDGIRLILPMPVRRVRSNPLVRHNRGKLALQRGPLVYCLEQADNGANRGEGEMRVWVDEAEPATGRD</sequence>
<name>A0A845SFU1_9GAMM</name>
<comment type="caution">
    <text evidence="4">The sequence shown here is derived from an EMBL/GenBank/DDBJ whole genome shotgun (WGS) entry which is preliminary data.</text>
</comment>
<protein>
    <submittedName>
        <fullName evidence="4">Uncharacterized protein</fullName>
    </submittedName>
</protein>
<dbReference type="InterPro" id="IPR012878">
    <property type="entry name" value="Beta-AFase-like_GH127_cat"/>
</dbReference>
<reference evidence="4 5" key="2">
    <citation type="submission" date="2020-02" db="EMBL/GenBank/DDBJ databases">
        <title>The new genus of Enterobacteriales.</title>
        <authorList>
            <person name="Kim I.S."/>
        </authorList>
    </citation>
    <scope>NUCLEOTIDE SEQUENCE [LARGE SCALE GENOMIC DNA]</scope>
    <source>
        <strain evidence="4 5">SAP-6</strain>
    </source>
</reference>
<accession>A0A845SFU1</accession>
<keyword evidence="5" id="KW-1185">Reference proteome</keyword>
<dbReference type="Proteomes" id="UP000461443">
    <property type="component" value="Unassembled WGS sequence"/>
</dbReference>
<evidence type="ECO:0000259" key="2">
    <source>
        <dbReference type="Pfam" id="PF20736"/>
    </source>
</evidence>
<feature type="domain" description="Non-reducing end beta-L-arabinofuranosidase-like GH127 C-terminal" evidence="3">
    <location>
        <begin position="174"/>
        <end position="208"/>
    </location>
</feature>
<reference evidence="4 5" key="1">
    <citation type="submission" date="2019-12" db="EMBL/GenBank/DDBJ databases">
        <authorList>
            <person name="Lee S.D."/>
        </authorList>
    </citation>
    <scope>NUCLEOTIDE SEQUENCE [LARGE SCALE GENOMIC DNA]</scope>
    <source>
        <strain evidence="4 5">SAP-6</strain>
    </source>
</reference>
<proteinExistence type="predicted"/>
<evidence type="ECO:0000313" key="4">
    <source>
        <dbReference type="EMBL" id="NDL63913.1"/>
    </source>
</evidence>
<dbReference type="Pfam" id="PF20737">
    <property type="entry name" value="Glyco_hydro127C"/>
    <property type="match status" value="1"/>
</dbReference>
<dbReference type="InterPro" id="IPR049046">
    <property type="entry name" value="Beta-AFase-like_GH127_middle"/>
</dbReference>
<dbReference type="AlphaFoldDB" id="A0A845SFU1"/>
<dbReference type="Pfam" id="PF07944">
    <property type="entry name" value="Beta-AFase-like_GH127_cat"/>
    <property type="match status" value="1"/>
</dbReference>
<feature type="domain" description="Non-reducing end beta-L-arabinofuranosidase-like GH127 catalytic" evidence="1">
    <location>
        <begin position="1"/>
        <end position="66"/>
    </location>
</feature>
<feature type="domain" description="Non-reducing end beta-L-arabinofuranosidase-like GH127 middle" evidence="2">
    <location>
        <begin position="77"/>
        <end position="172"/>
    </location>
</feature>
<dbReference type="EMBL" id="WUBS01000009">
    <property type="protein sequence ID" value="NDL63913.1"/>
    <property type="molecule type" value="Genomic_DNA"/>
</dbReference>
<evidence type="ECO:0000313" key="5">
    <source>
        <dbReference type="Proteomes" id="UP000461443"/>
    </source>
</evidence>
<dbReference type="PANTHER" id="PTHR43465">
    <property type="entry name" value="DUF1680 DOMAIN PROTEIN (AFU_ORTHOLOGUE AFUA_1G08910)"/>
    <property type="match status" value="1"/>
</dbReference>
<gene>
    <name evidence="4" type="ORF">GRH90_14285</name>
</gene>
<organism evidence="4 5">
    <name type="scientific">Acerihabitans arboris</name>
    <dbReference type="NCBI Taxonomy" id="2691583"/>
    <lineage>
        <taxon>Bacteria</taxon>
        <taxon>Pseudomonadati</taxon>
        <taxon>Pseudomonadota</taxon>
        <taxon>Gammaproteobacteria</taxon>
        <taxon>Enterobacterales</taxon>
        <taxon>Pectobacteriaceae</taxon>
        <taxon>Acerihabitans</taxon>
    </lineage>
</organism>
<dbReference type="InterPro" id="IPR049174">
    <property type="entry name" value="Beta-AFase-like"/>
</dbReference>